<keyword evidence="2 4" id="KW-0238">DNA-binding</keyword>
<proteinExistence type="predicted"/>
<dbReference type="InterPro" id="IPR001647">
    <property type="entry name" value="HTH_TetR"/>
</dbReference>
<feature type="DNA-binding region" description="H-T-H motif" evidence="4">
    <location>
        <begin position="35"/>
        <end position="54"/>
    </location>
</feature>
<organism evidence="6 7">
    <name type="scientific">Microbacterium keratanolyticum</name>
    <dbReference type="NCBI Taxonomy" id="67574"/>
    <lineage>
        <taxon>Bacteria</taxon>
        <taxon>Bacillati</taxon>
        <taxon>Actinomycetota</taxon>
        <taxon>Actinomycetes</taxon>
        <taxon>Micrococcales</taxon>
        <taxon>Microbacteriaceae</taxon>
        <taxon>Microbacterium</taxon>
    </lineage>
</organism>
<feature type="domain" description="HTH tetR-type" evidence="5">
    <location>
        <begin position="12"/>
        <end position="72"/>
    </location>
</feature>
<dbReference type="Pfam" id="PF13305">
    <property type="entry name" value="TetR_C_33"/>
    <property type="match status" value="1"/>
</dbReference>
<dbReference type="GO" id="GO:0003700">
    <property type="term" value="F:DNA-binding transcription factor activity"/>
    <property type="evidence" value="ECO:0007669"/>
    <property type="project" value="TreeGrafter"/>
</dbReference>
<keyword evidence="1" id="KW-0805">Transcription regulation</keyword>
<dbReference type="Pfam" id="PF00440">
    <property type="entry name" value="TetR_N"/>
    <property type="match status" value="1"/>
</dbReference>
<name>A0A9W6HVE8_9MICO</name>
<dbReference type="SUPFAM" id="SSF48498">
    <property type="entry name" value="Tetracyclin repressor-like, C-terminal domain"/>
    <property type="match status" value="1"/>
</dbReference>
<dbReference type="Proteomes" id="UP001142325">
    <property type="component" value="Unassembled WGS sequence"/>
</dbReference>
<evidence type="ECO:0000256" key="2">
    <source>
        <dbReference type="ARBA" id="ARBA00023125"/>
    </source>
</evidence>
<protein>
    <submittedName>
        <fullName evidence="6">TetR family transcriptional regulator</fullName>
    </submittedName>
</protein>
<reference evidence="6" key="2">
    <citation type="submission" date="2023-01" db="EMBL/GenBank/DDBJ databases">
        <authorList>
            <person name="Sun Q."/>
            <person name="Evtushenko L."/>
        </authorList>
    </citation>
    <scope>NUCLEOTIDE SEQUENCE</scope>
    <source>
        <strain evidence="6">VKM Ac-1958</strain>
    </source>
</reference>
<dbReference type="InterPro" id="IPR036271">
    <property type="entry name" value="Tet_transcr_reg_TetR-rel_C_sf"/>
</dbReference>
<dbReference type="Gene3D" id="1.10.357.10">
    <property type="entry name" value="Tetracycline Repressor, domain 2"/>
    <property type="match status" value="1"/>
</dbReference>
<dbReference type="SUPFAM" id="SSF46689">
    <property type="entry name" value="Homeodomain-like"/>
    <property type="match status" value="1"/>
</dbReference>
<accession>A0A9W6HVE8</accession>
<evidence type="ECO:0000256" key="4">
    <source>
        <dbReference type="PROSITE-ProRule" id="PRU00335"/>
    </source>
</evidence>
<dbReference type="PROSITE" id="PS50977">
    <property type="entry name" value="HTH_TETR_2"/>
    <property type="match status" value="1"/>
</dbReference>
<evidence type="ECO:0000259" key="5">
    <source>
        <dbReference type="PROSITE" id="PS50977"/>
    </source>
</evidence>
<dbReference type="PANTHER" id="PTHR30055:SF234">
    <property type="entry name" value="HTH-TYPE TRANSCRIPTIONAL REGULATOR BETI"/>
    <property type="match status" value="1"/>
</dbReference>
<dbReference type="PANTHER" id="PTHR30055">
    <property type="entry name" value="HTH-TYPE TRANSCRIPTIONAL REGULATOR RUTR"/>
    <property type="match status" value="1"/>
</dbReference>
<dbReference type="EMBL" id="BSET01000002">
    <property type="protein sequence ID" value="GLK03107.1"/>
    <property type="molecule type" value="Genomic_DNA"/>
</dbReference>
<sequence>MDRMARPPLYDDALRRRLLDVTVEIVDRDGPARVSLRDVAQRAETSTSAVYSLFGGKGELLTAVIEEGFASFSRAQSDAEPEGLRALGIAYRRWALANPALYRLMFGGAQLVHDMHSSGTAMAPSALLPLARTLAATASIDDEGLRNAITVWAQVHGAVSLELAGVVPVQIDADAVYETVLDTIERAFPPR</sequence>
<evidence type="ECO:0000313" key="6">
    <source>
        <dbReference type="EMBL" id="GLK03107.1"/>
    </source>
</evidence>
<comment type="caution">
    <text evidence="6">The sequence shown here is derived from an EMBL/GenBank/DDBJ whole genome shotgun (WGS) entry which is preliminary data.</text>
</comment>
<dbReference type="InterPro" id="IPR025996">
    <property type="entry name" value="MT1864/Rv1816-like_C"/>
</dbReference>
<dbReference type="InterPro" id="IPR009057">
    <property type="entry name" value="Homeodomain-like_sf"/>
</dbReference>
<dbReference type="InterPro" id="IPR050109">
    <property type="entry name" value="HTH-type_TetR-like_transc_reg"/>
</dbReference>
<gene>
    <name evidence="6" type="ORF">GCM10017596_28220</name>
</gene>
<evidence type="ECO:0000313" key="7">
    <source>
        <dbReference type="Proteomes" id="UP001142325"/>
    </source>
</evidence>
<dbReference type="GO" id="GO:0000976">
    <property type="term" value="F:transcription cis-regulatory region binding"/>
    <property type="evidence" value="ECO:0007669"/>
    <property type="project" value="TreeGrafter"/>
</dbReference>
<keyword evidence="7" id="KW-1185">Reference proteome</keyword>
<dbReference type="AlphaFoldDB" id="A0A9W6HVE8"/>
<evidence type="ECO:0000256" key="1">
    <source>
        <dbReference type="ARBA" id="ARBA00023015"/>
    </source>
</evidence>
<reference evidence="6" key="1">
    <citation type="journal article" date="2014" name="Int. J. Syst. Evol. Microbiol.">
        <title>Complete genome sequence of Corynebacterium casei LMG S-19264T (=DSM 44701T), isolated from a smear-ripened cheese.</title>
        <authorList>
            <consortium name="US DOE Joint Genome Institute (JGI-PGF)"/>
            <person name="Walter F."/>
            <person name="Albersmeier A."/>
            <person name="Kalinowski J."/>
            <person name="Ruckert C."/>
        </authorList>
    </citation>
    <scope>NUCLEOTIDE SEQUENCE</scope>
    <source>
        <strain evidence="6">VKM Ac-1958</strain>
    </source>
</reference>
<evidence type="ECO:0000256" key="3">
    <source>
        <dbReference type="ARBA" id="ARBA00023163"/>
    </source>
</evidence>
<keyword evidence="3" id="KW-0804">Transcription</keyword>